<name>A0A6L2PKH7_COPFO</name>
<dbReference type="GO" id="GO:0140284">
    <property type="term" value="C:endoplasmic reticulum-endosome membrane contact site"/>
    <property type="evidence" value="ECO:0007669"/>
    <property type="project" value="TreeGrafter"/>
</dbReference>
<dbReference type="PANTHER" id="PTHR46121">
    <property type="entry name" value="STEROIDOGENIC ACUTE REGULATORY PROTEIN-LIKE"/>
    <property type="match status" value="1"/>
</dbReference>
<protein>
    <recommendedName>
        <fullName evidence="1">START domain-containing protein</fullName>
    </recommendedName>
</protein>
<keyword evidence="3" id="KW-1185">Reference proteome</keyword>
<evidence type="ECO:0000313" key="3">
    <source>
        <dbReference type="Proteomes" id="UP000502823"/>
    </source>
</evidence>
<dbReference type="AlphaFoldDB" id="A0A6L2PKH7"/>
<evidence type="ECO:0000313" key="2">
    <source>
        <dbReference type="EMBL" id="GFG33053.1"/>
    </source>
</evidence>
<dbReference type="Proteomes" id="UP000502823">
    <property type="component" value="Unassembled WGS sequence"/>
</dbReference>
<dbReference type="InParanoid" id="A0A6L2PKH7"/>
<comment type="caution">
    <text evidence="2">The sequence shown here is derived from an EMBL/GenBank/DDBJ whole genome shotgun (WGS) entry which is preliminary data.</text>
</comment>
<dbReference type="PANTHER" id="PTHR46121:SF4">
    <property type="entry name" value="STEROIDOGENIC ACUTE REGULATORY PROTEIN-LIKE"/>
    <property type="match status" value="1"/>
</dbReference>
<dbReference type="GO" id="GO:0031902">
    <property type="term" value="C:late endosome membrane"/>
    <property type="evidence" value="ECO:0007669"/>
    <property type="project" value="TreeGrafter"/>
</dbReference>
<dbReference type="Gene3D" id="3.30.530.20">
    <property type="match status" value="1"/>
</dbReference>
<dbReference type="InterPro" id="IPR051869">
    <property type="entry name" value="STARD3"/>
</dbReference>
<sequence length="57" mass="6736">MRPILGDEDQCVFQWLLNVNLKGWLPNSVVQSALTTTMLDYIKYLRHYTEKLKQEGH</sequence>
<dbReference type="PROSITE" id="PS50848">
    <property type="entry name" value="START"/>
    <property type="match status" value="1"/>
</dbReference>
<dbReference type="GO" id="GO:0005765">
    <property type="term" value="C:lysosomal membrane"/>
    <property type="evidence" value="ECO:0007669"/>
    <property type="project" value="TreeGrafter"/>
</dbReference>
<evidence type="ECO:0000259" key="1">
    <source>
        <dbReference type="PROSITE" id="PS50848"/>
    </source>
</evidence>
<organism evidence="2 3">
    <name type="scientific">Coptotermes formosanus</name>
    <name type="common">Formosan subterranean termite</name>
    <dbReference type="NCBI Taxonomy" id="36987"/>
    <lineage>
        <taxon>Eukaryota</taxon>
        <taxon>Metazoa</taxon>
        <taxon>Ecdysozoa</taxon>
        <taxon>Arthropoda</taxon>
        <taxon>Hexapoda</taxon>
        <taxon>Insecta</taxon>
        <taxon>Pterygota</taxon>
        <taxon>Neoptera</taxon>
        <taxon>Polyneoptera</taxon>
        <taxon>Dictyoptera</taxon>
        <taxon>Blattodea</taxon>
        <taxon>Blattoidea</taxon>
        <taxon>Termitoidae</taxon>
        <taxon>Rhinotermitidae</taxon>
        <taxon>Coptotermes</taxon>
    </lineage>
</organism>
<dbReference type="EMBL" id="BLKM01011376">
    <property type="protein sequence ID" value="GFG33053.1"/>
    <property type="molecule type" value="Genomic_DNA"/>
</dbReference>
<dbReference type="GO" id="GO:0008289">
    <property type="term" value="F:lipid binding"/>
    <property type="evidence" value="ECO:0007669"/>
    <property type="project" value="InterPro"/>
</dbReference>
<dbReference type="Pfam" id="PF01852">
    <property type="entry name" value="START"/>
    <property type="match status" value="1"/>
</dbReference>
<dbReference type="GO" id="GO:0099044">
    <property type="term" value="P:vesicle tethering to endoplasmic reticulum"/>
    <property type="evidence" value="ECO:0007669"/>
    <property type="project" value="TreeGrafter"/>
</dbReference>
<accession>A0A6L2PKH7</accession>
<dbReference type="InterPro" id="IPR002913">
    <property type="entry name" value="START_lipid-bd_dom"/>
</dbReference>
<gene>
    <name evidence="2" type="ORF">Cfor_00059</name>
</gene>
<dbReference type="GO" id="GO:0005789">
    <property type="term" value="C:endoplasmic reticulum membrane"/>
    <property type="evidence" value="ECO:0007669"/>
    <property type="project" value="TreeGrafter"/>
</dbReference>
<reference evidence="3" key="1">
    <citation type="submission" date="2020-01" db="EMBL/GenBank/DDBJ databases">
        <title>Draft genome sequence of the Termite Coptotermes fromosanus.</title>
        <authorList>
            <person name="Itakura S."/>
            <person name="Yosikawa Y."/>
            <person name="Umezawa K."/>
        </authorList>
    </citation>
    <scope>NUCLEOTIDE SEQUENCE [LARGE SCALE GENOMIC DNA]</scope>
</reference>
<dbReference type="InterPro" id="IPR023393">
    <property type="entry name" value="START-like_dom_sf"/>
</dbReference>
<proteinExistence type="predicted"/>
<dbReference type="OrthoDB" id="74575at2759"/>
<feature type="domain" description="START" evidence="1">
    <location>
        <begin position="1"/>
        <end position="54"/>
    </location>
</feature>
<dbReference type="SUPFAM" id="SSF55961">
    <property type="entry name" value="Bet v1-like"/>
    <property type="match status" value="1"/>
</dbReference>